<proteinExistence type="predicted"/>
<protein>
    <submittedName>
        <fullName evidence="2">Phosphotransferase domain-containing protein</fullName>
    </submittedName>
</protein>
<evidence type="ECO:0000259" key="1">
    <source>
        <dbReference type="PROSITE" id="PS51094"/>
    </source>
</evidence>
<dbReference type="PROSITE" id="PS51094">
    <property type="entry name" value="PTS_EIIA_TYPE_2"/>
    <property type="match status" value="1"/>
</dbReference>
<evidence type="ECO:0000313" key="2">
    <source>
        <dbReference type="EMBL" id="QTA84263.1"/>
    </source>
</evidence>
<sequence>MKIWKYLRPENLFLDVSLPDKDTTLRFVADACVQNGVVTDGNMLCEGMKEREKTMSTGIGSGIALPHTTSHETEDAAVLLIRPAVPVDFESLDNLPADIILALIIPENQTALHLQILAGVSRLCKNPSILKAMREANNSEELWKKIRNLEEKMAFH</sequence>
<evidence type="ECO:0000313" key="3">
    <source>
        <dbReference type="Proteomes" id="UP000663722"/>
    </source>
</evidence>
<dbReference type="EMBL" id="CP061800">
    <property type="protein sequence ID" value="QTA84263.1"/>
    <property type="molecule type" value="Genomic_DNA"/>
</dbReference>
<name>A0A975BFB4_9BACT</name>
<dbReference type="AlphaFoldDB" id="A0A975BFB4"/>
<dbReference type="Proteomes" id="UP000663722">
    <property type="component" value="Chromosome"/>
</dbReference>
<dbReference type="SUPFAM" id="SSF55804">
    <property type="entry name" value="Phoshotransferase/anion transport protein"/>
    <property type="match status" value="1"/>
</dbReference>
<dbReference type="InterPro" id="IPR051541">
    <property type="entry name" value="PTS_SugarTrans_NitroReg"/>
</dbReference>
<dbReference type="InterPro" id="IPR016152">
    <property type="entry name" value="PTrfase/Anion_transptr"/>
</dbReference>
<dbReference type="Gene3D" id="3.40.930.10">
    <property type="entry name" value="Mannitol-specific EII, Chain A"/>
    <property type="match status" value="1"/>
</dbReference>
<dbReference type="KEGG" id="dmm:dnm_002570"/>
<accession>A0A975BFB4</accession>
<dbReference type="RefSeq" id="WP_207680829.1">
    <property type="nucleotide sequence ID" value="NZ_CP061800.1"/>
</dbReference>
<dbReference type="Pfam" id="PF00359">
    <property type="entry name" value="PTS_EIIA_2"/>
    <property type="match status" value="1"/>
</dbReference>
<dbReference type="CDD" id="cd00211">
    <property type="entry name" value="PTS_IIA_fru"/>
    <property type="match status" value="1"/>
</dbReference>
<keyword evidence="3" id="KW-1185">Reference proteome</keyword>
<dbReference type="InterPro" id="IPR002178">
    <property type="entry name" value="PTS_EIIA_type-2_dom"/>
</dbReference>
<dbReference type="GO" id="GO:0030295">
    <property type="term" value="F:protein kinase activator activity"/>
    <property type="evidence" value="ECO:0007669"/>
    <property type="project" value="TreeGrafter"/>
</dbReference>
<dbReference type="PANTHER" id="PTHR47738:SF1">
    <property type="entry name" value="NITROGEN REGULATORY PROTEIN"/>
    <property type="match status" value="1"/>
</dbReference>
<reference evidence="2" key="1">
    <citation type="journal article" date="2021" name="Microb. Physiol.">
        <title>Proteogenomic Insights into the Physiology of Marine, Sulfate-Reducing, Filamentous Desulfonema limicola and Desulfonema magnum.</title>
        <authorList>
            <person name="Schnaars V."/>
            <person name="Wohlbrand L."/>
            <person name="Scheve S."/>
            <person name="Hinrichs C."/>
            <person name="Reinhardt R."/>
            <person name="Rabus R."/>
        </authorList>
    </citation>
    <scope>NUCLEOTIDE SEQUENCE</scope>
    <source>
        <strain evidence="2">4be13</strain>
    </source>
</reference>
<gene>
    <name evidence="2" type="ORF">dnm_002570</name>
</gene>
<organism evidence="2 3">
    <name type="scientific">Desulfonema magnum</name>
    <dbReference type="NCBI Taxonomy" id="45655"/>
    <lineage>
        <taxon>Bacteria</taxon>
        <taxon>Pseudomonadati</taxon>
        <taxon>Thermodesulfobacteriota</taxon>
        <taxon>Desulfobacteria</taxon>
        <taxon>Desulfobacterales</taxon>
        <taxon>Desulfococcaceae</taxon>
        <taxon>Desulfonema</taxon>
    </lineage>
</organism>
<feature type="domain" description="PTS EIIA type-2" evidence="1">
    <location>
        <begin position="5"/>
        <end position="149"/>
    </location>
</feature>
<dbReference type="PANTHER" id="PTHR47738">
    <property type="entry name" value="PTS SYSTEM FRUCTOSE-LIKE EIIA COMPONENT-RELATED"/>
    <property type="match status" value="1"/>
</dbReference>